<keyword evidence="3" id="KW-1185">Reference proteome</keyword>
<feature type="domain" description="Pesticidal crystal protein Cry22Aa Ig-like" evidence="1">
    <location>
        <begin position="26"/>
        <end position="77"/>
    </location>
</feature>
<dbReference type="EMBL" id="BMYO01000006">
    <property type="protein sequence ID" value="GHD64959.1"/>
    <property type="molecule type" value="Genomic_DNA"/>
</dbReference>
<dbReference type="Pfam" id="PF16403">
    <property type="entry name" value="Bact_surface_Ig-like"/>
    <property type="match status" value="1"/>
</dbReference>
<dbReference type="Gene3D" id="2.60.40.10">
    <property type="entry name" value="Immunoglobulins"/>
    <property type="match status" value="1"/>
</dbReference>
<accession>A0ABQ3H293</accession>
<reference evidence="3" key="1">
    <citation type="journal article" date="2019" name="Int. J. Syst. Evol. Microbiol.">
        <title>The Global Catalogue of Microorganisms (GCM) 10K type strain sequencing project: providing services to taxonomists for standard genome sequencing and annotation.</title>
        <authorList>
            <consortium name="The Broad Institute Genomics Platform"/>
            <consortium name="The Broad Institute Genome Sequencing Center for Infectious Disease"/>
            <person name="Wu L."/>
            <person name="Ma J."/>
        </authorList>
    </citation>
    <scope>NUCLEOTIDE SEQUENCE [LARGE SCALE GENOMIC DNA]</scope>
    <source>
        <strain evidence="3">KCTC 23701</strain>
    </source>
</reference>
<name>A0ABQ3H293_9NEIS</name>
<organism evidence="2 3">
    <name type="scientific">Jeongeupia chitinilytica</name>
    <dbReference type="NCBI Taxonomy" id="1041641"/>
    <lineage>
        <taxon>Bacteria</taxon>
        <taxon>Pseudomonadati</taxon>
        <taxon>Pseudomonadota</taxon>
        <taxon>Betaproteobacteria</taxon>
        <taxon>Neisseriales</taxon>
        <taxon>Chitinibacteraceae</taxon>
        <taxon>Jeongeupia</taxon>
    </lineage>
</organism>
<gene>
    <name evidence="2" type="ORF">GCM10007350_24950</name>
</gene>
<dbReference type="InterPro" id="IPR032179">
    <property type="entry name" value="Cry22Aa_Ig-like"/>
</dbReference>
<proteinExistence type="predicted"/>
<dbReference type="InterPro" id="IPR013783">
    <property type="entry name" value="Ig-like_fold"/>
</dbReference>
<sequence length="548" mass="57941">MQDPAFDGVDNHSPVLHSAKGWRDGNTIYLPVGSTFDPALTAWDVDEGDLTGKIQLVSSNLNTAVPGSYSVKYSVTDGWVSTVVGGGYPTTMTLTAQVYDPQQGLPSQTLAVDRLWNAETQGSGSAYVNAGQSVSRAIRVDSAALPFPTQSVNVTGVTVKETMWGGSSRSFYLQVTDKASNAVVYGAATTLNSGTTLTLSNPLTLQPDHDYVFTIRYDAGNRQGFALVNGSADLWLQLAGTEMQPVDPYAEIVAPASNRLAYDIGYAANSPKAKLLSTSGSETLVVNKRAGAPALYYTVADSSVASLALASAANTDQLTLSGLKAGETNLLVWANGQVVDSVRLIVTRPKTITLSYSYIAFPNEQYTHLQADGAAIQSQISRNYVPYNITVNWVNNGQLTYDWDSNGDGDSAVPAADQSAAFNNGVIPNQGSVFSNVFVERRYKTTKGCASTSSGSSIKNGAGDAPPRAAFRSACTTSAPYDSAMTLTHEVGHNLGLSHYAGSDPNAPGTYMTVGTRLDPGFFAFQWRTIHDTLEARHAAGDAGVGVQ</sequence>
<evidence type="ECO:0000313" key="3">
    <source>
        <dbReference type="Proteomes" id="UP000604737"/>
    </source>
</evidence>
<comment type="caution">
    <text evidence="2">The sequence shown here is derived from an EMBL/GenBank/DDBJ whole genome shotgun (WGS) entry which is preliminary data.</text>
</comment>
<dbReference type="Proteomes" id="UP000604737">
    <property type="component" value="Unassembled WGS sequence"/>
</dbReference>
<dbReference type="SUPFAM" id="SSF55486">
    <property type="entry name" value="Metalloproteases ('zincins'), catalytic domain"/>
    <property type="match status" value="1"/>
</dbReference>
<dbReference type="Pfam" id="PF13582">
    <property type="entry name" value="Reprolysin_3"/>
    <property type="match status" value="1"/>
</dbReference>
<evidence type="ECO:0000313" key="2">
    <source>
        <dbReference type="EMBL" id="GHD64959.1"/>
    </source>
</evidence>
<dbReference type="InterPro" id="IPR024079">
    <property type="entry name" value="MetalloPept_cat_dom_sf"/>
</dbReference>
<protein>
    <recommendedName>
        <fullName evidence="1">Pesticidal crystal protein Cry22Aa Ig-like domain-containing protein</fullName>
    </recommendedName>
</protein>
<dbReference type="Gene3D" id="3.40.390.10">
    <property type="entry name" value="Collagenase (Catalytic Domain)"/>
    <property type="match status" value="1"/>
</dbReference>
<evidence type="ECO:0000259" key="1">
    <source>
        <dbReference type="Pfam" id="PF16403"/>
    </source>
</evidence>